<evidence type="ECO:0000259" key="2">
    <source>
        <dbReference type="Pfam" id="PF21929"/>
    </source>
</evidence>
<dbReference type="PIRSF" id="PIRSF004440">
    <property type="entry name" value="GpP"/>
    <property type="match status" value="1"/>
</dbReference>
<dbReference type="Proteomes" id="UP000186595">
    <property type="component" value="Unassembled WGS sequence"/>
</dbReference>
<evidence type="ECO:0000259" key="1">
    <source>
        <dbReference type="Pfam" id="PF21683"/>
    </source>
</evidence>
<dbReference type="InterPro" id="IPR023399">
    <property type="entry name" value="Baseplate-like_2-layer_sand"/>
</dbReference>
<feature type="domain" description="Baseplate hub protein gp44-like N-terminal" evidence="1">
    <location>
        <begin position="5"/>
        <end position="88"/>
    </location>
</feature>
<accession>A0AAP7TWL9</accession>
<dbReference type="EMBL" id="MPGR01000001">
    <property type="protein sequence ID" value="OKB74560.1"/>
    <property type="molecule type" value="Genomic_DNA"/>
</dbReference>
<name>A0AAP7TWL9_ECOLX</name>
<dbReference type="InterPro" id="IPR053981">
    <property type="entry name" value="Gp44/GpP-like_2nd"/>
</dbReference>
<evidence type="ECO:0000313" key="4">
    <source>
        <dbReference type="EMBL" id="OKB74560.1"/>
    </source>
</evidence>
<dbReference type="InterPro" id="IPR053982">
    <property type="entry name" value="Gp44/GpP-like_C"/>
</dbReference>
<dbReference type="SUPFAM" id="SSF69279">
    <property type="entry name" value="Phage tail proteins"/>
    <property type="match status" value="2"/>
</dbReference>
<proteinExistence type="predicted"/>
<protein>
    <submittedName>
        <fullName evidence="4">Phage tail protein</fullName>
    </submittedName>
</protein>
<comment type="caution">
    <text evidence="4">The sequence shown here is derived from an EMBL/GenBank/DDBJ whole genome shotgun (WGS) entry which is preliminary data.</text>
</comment>
<dbReference type="RefSeq" id="WP_032210703.1">
    <property type="nucleotide sequence ID" value="NZ_BFKO01000121.1"/>
</dbReference>
<sequence>MSSRVELYLGGEIFSGWLTVSVRRSLEHLAGSFELGVMMPGVRLPSSVRAGQSLELRIDGQPVITGWLDQVRQRISATRFQITLSGRDKTGDLVDCSAIHPGSQWRNRTLEHIASDLCAPFGVTVRWQVNDATAARPFSTFTLENSETVADALTRAARHRGVLVTSNAAGELVFTQAGSQRGDTLILGENLLDLDHNVDHRLRHSEYRVRGHGRGGGHAGDALTAGTLAAPVGTVTDSAIHRYRPKIVLADHAVDADGARQRAVREMRRAVARSVRLTATVRHWFRENGQLWDINLLTAVTAPRTGVEERDLLVCQVEFSLDTNHGETTRLILAPRDGFIVPAEPDSRGNGGSGNAGDVDAFVRAQMKKQGIKFNDE</sequence>
<evidence type="ECO:0000313" key="5">
    <source>
        <dbReference type="Proteomes" id="UP000186595"/>
    </source>
</evidence>
<dbReference type="InterPro" id="IPR049354">
    <property type="entry name" value="GpP-like_N"/>
</dbReference>
<dbReference type="Pfam" id="PF21929">
    <property type="entry name" value="GpP_4th"/>
    <property type="match status" value="1"/>
</dbReference>
<dbReference type="Gene3D" id="3.30.1920.10">
    <property type="entry name" value="Baseplate protein-like domains - 2 layer sandwich fold"/>
    <property type="match status" value="1"/>
</dbReference>
<organism evidence="4 5">
    <name type="scientific">Escherichia coli</name>
    <dbReference type="NCBI Taxonomy" id="562"/>
    <lineage>
        <taxon>Bacteria</taxon>
        <taxon>Pseudomonadati</taxon>
        <taxon>Pseudomonadota</taxon>
        <taxon>Gammaproteobacteria</taxon>
        <taxon>Enterobacterales</taxon>
        <taxon>Enterobacteriaceae</taxon>
        <taxon>Escherichia</taxon>
    </lineage>
</organism>
<dbReference type="Pfam" id="PF22255">
    <property type="entry name" value="Gp44-like_2nd"/>
    <property type="match status" value="1"/>
</dbReference>
<reference evidence="4 5" key="1">
    <citation type="submission" date="2016-11" db="EMBL/GenBank/DDBJ databases">
        <title>Draft genome sequences of five Shigatoxin-producing Escherichia coli isolates harboring the new recently described Subtilase cytotoxin allelic variant subAB2-3.</title>
        <authorList>
            <person name="Tasara T."/>
            <person name="Fierz L."/>
            <person name="Klumpp J."/>
            <person name="Schmidt H."/>
            <person name="Stephan R."/>
        </authorList>
    </citation>
    <scope>NUCLEOTIDE SEQUENCE [LARGE SCALE GENOMIC DNA]</scope>
    <source>
        <strain evidence="4 5">453</strain>
    </source>
</reference>
<gene>
    <name evidence="4" type="ORF">BMT50_18275</name>
</gene>
<dbReference type="Gene3D" id="3.55.50.10">
    <property type="entry name" value="Baseplate protein-like domains"/>
    <property type="match status" value="1"/>
</dbReference>
<feature type="domain" description="Baseplate hub protein gp44/GpP-like second" evidence="3">
    <location>
        <begin position="90"/>
        <end position="176"/>
    </location>
</feature>
<dbReference type="Gene3D" id="2.30.300.10">
    <property type="entry name" value="Baseplate protein-like domain - beta roll fold"/>
    <property type="match status" value="1"/>
</dbReference>
<evidence type="ECO:0000259" key="3">
    <source>
        <dbReference type="Pfam" id="PF22255"/>
    </source>
</evidence>
<feature type="domain" description="Baseplate hub protein gp44/GpP-like C-terminal" evidence="2">
    <location>
        <begin position="259"/>
        <end position="340"/>
    </location>
</feature>
<dbReference type="InterPro" id="IPR026276">
    <property type="entry name" value="Baseplate_GpP"/>
</dbReference>
<dbReference type="Pfam" id="PF21683">
    <property type="entry name" value="GpP-like_1st"/>
    <property type="match status" value="1"/>
</dbReference>
<dbReference type="AlphaFoldDB" id="A0AAP7TWL9"/>